<reference evidence="9 10" key="1">
    <citation type="journal article" date="2017" name="Antonie Van Leeuwenhoek">
        <title>Rhizobium rhizosphaerae sp. nov., a novel species isolated from rice rhizosphere.</title>
        <authorList>
            <person name="Zhao J.J."/>
            <person name="Zhang J."/>
            <person name="Zhang R.J."/>
            <person name="Zhang C.W."/>
            <person name="Yin H.Q."/>
            <person name="Zhang X.X."/>
        </authorList>
    </citation>
    <scope>NUCLEOTIDE SEQUENCE [LARGE SCALE GENOMIC DNA]</scope>
    <source>
        <strain evidence="9 10">S18K6</strain>
    </source>
</reference>
<feature type="chain" id="PRO_5043450124" evidence="7">
    <location>
        <begin position="26"/>
        <end position="136"/>
    </location>
</feature>
<evidence type="ECO:0000256" key="1">
    <source>
        <dbReference type="ARBA" id="ARBA00022448"/>
    </source>
</evidence>
<keyword evidence="2 6" id="KW-0349">Heme</keyword>
<evidence type="ECO:0000313" key="9">
    <source>
        <dbReference type="EMBL" id="GAC12474.1"/>
    </source>
</evidence>
<evidence type="ECO:0000256" key="4">
    <source>
        <dbReference type="ARBA" id="ARBA00022982"/>
    </source>
</evidence>
<dbReference type="Proteomes" id="UP000006320">
    <property type="component" value="Unassembled WGS sequence"/>
</dbReference>
<keyword evidence="1" id="KW-0813">Transport</keyword>
<dbReference type="GO" id="GO:0005506">
    <property type="term" value="F:iron ion binding"/>
    <property type="evidence" value="ECO:0007669"/>
    <property type="project" value="InterPro"/>
</dbReference>
<evidence type="ECO:0000256" key="5">
    <source>
        <dbReference type="ARBA" id="ARBA00023004"/>
    </source>
</evidence>
<dbReference type="InterPro" id="IPR036909">
    <property type="entry name" value="Cyt_c-like_dom_sf"/>
</dbReference>
<dbReference type="PANTHER" id="PTHR40942:SF4">
    <property type="entry name" value="CYTOCHROME C5"/>
    <property type="match status" value="1"/>
</dbReference>
<dbReference type="GO" id="GO:0020037">
    <property type="term" value="F:heme binding"/>
    <property type="evidence" value="ECO:0007669"/>
    <property type="project" value="InterPro"/>
</dbReference>
<dbReference type="EMBL" id="BAEM01000062">
    <property type="protein sequence ID" value="GAC12474.1"/>
    <property type="molecule type" value="Genomic_DNA"/>
</dbReference>
<comment type="caution">
    <text evidence="9">The sequence shown here is derived from an EMBL/GenBank/DDBJ whole genome shotgun (WGS) entry which is preliminary data.</text>
</comment>
<dbReference type="AlphaFoldDB" id="A0AAV3UXZ5"/>
<evidence type="ECO:0000256" key="7">
    <source>
        <dbReference type="SAM" id="SignalP"/>
    </source>
</evidence>
<dbReference type="InterPro" id="IPR002323">
    <property type="entry name" value="Cyt_CIE"/>
</dbReference>
<gene>
    <name evidence="9" type="ORF">GCHA_4557</name>
</gene>
<evidence type="ECO:0000256" key="6">
    <source>
        <dbReference type="PROSITE-ProRule" id="PRU00433"/>
    </source>
</evidence>
<evidence type="ECO:0000259" key="8">
    <source>
        <dbReference type="PROSITE" id="PS51007"/>
    </source>
</evidence>
<feature type="signal peptide" evidence="7">
    <location>
        <begin position="1"/>
        <end position="25"/>
    </location>
</feature>
<keyword evidence="7" id="KW-0732">Signal</keyword>
<evidence type="ECO:0000256" key="2">
    <source>
        <dbReference type="ARBA" id="ARBA00022617"/>
    </source>
</evidence>
<proteinExistence type="predicted"/>
<sequence length="136" mass="14237">MEKIVKRKFLLCMFLGLASVFTANAAVNSDDEIKSRIAPIGKVHVAGAKAETASAGGPRSGADIYGTACVACHSSGVLGAPKFQDAADWAPRLEKGFDTVWQNAINGINAMPPRGTCADCSDDEIKAAIEHMTEGL</sequence>
<keyword evidence="4" id="KW-0249">Electron transport</keyword>
<protein>
    <submittedName>
        <fullName evidence="9">Cytochrome c-555</fullName>
    </submittedName>
</protein>
<dbReference type="SUPFAM" id="SSF46626">
    <property type="entry name" value="Cytochrome c"/>
    <property type="match status" value="1"/>
</dbReference>
<dbReference type="PRINTS" id="PR00607">
    <property type="entry name" value="CYTCHROMECIE"/>
</dbReference>
<dbReference type="Pfam" id="PF13442">
    <property type="entry name" value="Cytochrome_CBB3"/>
    <property type="match status" value="1"/>
</dbReference>
<dbReference type="Gene3D" id="1.10.760.10">
    <property type="entry name" value="Cytochrome c-like domain"/>
    <property type="match status" value="1"/>
</dbReference>
<dbReference type="PROSITE" id="PS51007">
    <property type="entry name" value="CYTC"/>
    <property type="match status" value="1"/>
</dbReference>
<dbReference type="InterPro" id="IPR009056">
    <property type="entry name" value="Cyt_c-like_dom"/>
</dbReference>
<keyword evidence="5 6" id="KW-0408">Iron</keyword>
<dbReference type="GO" id="GO:0009055">
    <property type="term" value="F:electron transfer activity"/>
    <property type="evidence" value="ECO:0007669"/>
    <property type="project" value="InterPro"/>
</dbReference>
<feature type="domain" description="Cytochrome c" evidence="8">
    <location>
        <begin position="56"/>
        <end position="136"/>
    </location>
</feature>
<organism evidence="9 10">
    <name type="scientific">Paraglaciecola chathamensis S18K6</name>
    <dbReference type="NCBI Taxonomy" id="1127672"/>
    <lineage>
        <taxon>Bacteria</taxon>
        <taxon>Pseudomonadati</taxon>
        <taxon>Pseudomonadota</taxon>
        <taxon>Gammaproteobacteria</taxon>
        <taxon>Alteromonadales</taxon>
        <taxon>Alteromonadaceae</taxon>
        <taxon>Paraglaciecola</taxon>
    </lineage>
</organism>
<keyword evidence="3 6" id="KW-0479">Metal-binding</keyword>
<evidence type="ECO:0000313" key="10">
    <source>
        <dbReference type="Proteomes" id="UP000006320"/>
    </source>
</evidence>
<accession>A0AAV3UXZ5</accession>
<evidence type="ECO:0000256" key="3">
    <source>
        <dbReference type="ARBA" id="ARBA00022723"/>
    </source>
</evidence>
<name>A0AAV3UXZ5_9ALTE</name>
<dbReference type="PANTHER" id="PTHR40942">
    <property type="match status" value="1"/>
</dbReference>